<keyword evidence="2" id="KW-1003">Cell membrane</keyword>
<comment type="caution">
    <text evidence="10">The sequence shown here is derived from an EMBL/GenBank/DDBJ whole genome shotgun (WGS) entry which is preliminary data.</text>
</comment>
<dbReference type="Gene3D" id="1.10.287.70">
    <property type="match status" value="1"/>
</dbReference>
<evidence type="ECO:0000256" key="5">
    <source>
        <dbReference type="ARBA" id="ARBA00023136"/>
    </source>
</evidence>
<feature type="transmembrane region" description="Helical" evidence="8">
    <location>
        <begin position="474"/>
        <end position="499"/>
    </location>
</feature>
<dbReference type="OrthoDB" id="9997229at2759"/>
<evidence type="ECO:0000259" key="9">
    <source>
        <dbReference type="Pfam" id="PF00060"/>
    </source>
</evidence>
<dbReference type="InterPro" id="IPR001320">
    <property type="entry name" value="Iontro_rcpt_C"/>
</dbReference>
<evidence type="ECO:0000313" key="10">
    <source>
        <dbReference type="EMBL" id="KAA0191623.1"/>
    </source>
</evidence>
<keyword evidence="4 8" id="KW-1133">Transmembrane helix</keyword>
<sequence>MAAMPSLLLASEMDSVVTGSVSATTSTHLFRLEQESNSIHSKPPINAKLFREYLQWIRNTSTEWGASVMADHFYVFTMNHDVKDIVTELTNECMLSVYNFWVIVELSDHAPYTITELLSTQSQSANCSHRKANLAIVRQFPVKYVGHLLGNSVTEAIYVQQLGVDTDKKSERLVMAAFLAFGLGKAYVNLITQEKSRTSVQPSLSYGTKLRQLMYQRVIRFSLSEPCIARPKFINSASMNTRLFFYATNTVEFTDKSEFMATAIYTANGIQLTSDGQRISQESDSSGLFPNRFRGMHGQYLRVGVVQDPPFLIAGKRDSSGELFEVTGFIPDIMELLAERFNFRFASVFVSRIVTLLISHQRIDVAAALLTLTKNRSEYINYLGPFLISTTAILGARVVSDSDVFKVFRPFDTTVWFLIVLSFVLTGLGMYAINRITPFSAWNLGLPGAISDEVTARENMWSVLSSLLLQGGEIFPLALSSRALIIMFWTIVVIIHTIWQADLTAYMSRTYLKPSVRSLTELAYSNTFSPIAVAGSSIIQSFDVSKSCSRLSINKKLCKNSIPYNSPCFGVAPGRDFEDAFSQYLSHLQENGCIDRLLSKWLFALNVCKDKEAQYNQMGLSDFIGAAIILAVAVACSLLVLMAEYVYVRWIRPMIRKHLCNKVAAGEIPEITITECSIVNLNSPTEHKRSSMLVNILPDPIAKDFRYSGRRRATCAHNASMICLKASQDISEQSRQSLGY</sequence>
<evidence type="ECO:0000256" key="7">
    <source>
        <dbReference type="ARBA" id="ARBA00023180"/>
    </source>
</evidence>
<dbReference type="Pfam" id="PF00060">
    <property type="entry name" value="Lig_chan"/>
    <property type="match status" value="1"/>
</dbReference>
<gene>
    <name evidence="10" type="ORF">FBUS_07000</name>
</gene>
<dbReference type="Proteomes" id="UP000728185">
    <property type="component" value="Unassembled WGS sequence"/>
</dbReference>
<keyword evidence="3 8" id="KW-0812">Transmembrane</keyword>
<feature type="transmembrane region" description="Helical" evidence="8">
    <location>
        <begin position="341"/>
        <end position="358"/>
    </location>
</feature>
<dbReference type="EMBL" id="LUCM01006215">
    <property type="protein sequence ID" value="KAA0191623.1"/>
    <property type="molecule type" value="Genomic_DNA"/>
</dbReference>
<accession>A0A8E0VJD5</accession>
<feature type="transmembrane region" description="Helical" evidence="8">
    <location>
        <begin position="379"/>
        <end position="399"/>
    </location>
</feature>
<keyword evidence="11" id="KW-1185">Reference proteome</keyword>
<dbReference type="GO" id="GO:0015276">
    <property type="term" value="F:ligand-gated monoatomic ion channel activity"/>
    <property type="evidence" value="ECO:0007669"/>
    <property type="project" value="InterPro"/>
</dbReference>
<evidence type="ECO:0000313" key="11">
    <source>
        <dbReference type="Proteomes" id="UP000728185"/>
    </source>
</evidence>
<feature type="transmembrane region" description="Helical" evidence="8">
    <location>
        <begin position="623"/>
        <end position="648"/>
    </location>
</feature>
<dbReference type="Gene3D" id="3.40.190.10">
    <property type="entry name" value="Periplasmic binding protein-like II"/>
    <property type="match status" value="1"/>
</dbReference>
<evidence type="ECO:0000256" key="1">
    <source>
        <dbReference type="ARBA" id="ARBA00004651"/>
    </source>
</evidence>
<keyword evidence="5 8" id="KW-0472">Membrane</keyword>
<evidence type="ECO:0000256" key="6">
    <source>
        <dbReference type="ARBA" id="ARBA00023170"/>
    </source>
</evidence>
<dbReference type="GO" id="GO:0050906">
    <property type="term" value="P:detection of stimulus involved in sensory perception"/>
    <property type="evidence" value="ECO:0007669"/>
    <property type="project" value="UniProtKB-ARBA"/>
</dbReference>
<dbReference type="AlphaFoldDB" id="A0A8E0VJD5"/>
<feature type="transmembrane region" description="Helical" evidence="8">
    <location>
        <begin position="414"/>
        <end position="433"/>
    </location>
</feature>
<reference evidence="10" key="1">
    <citation type="submission" date="2019-05" db="EMBL/GenBank/DDBJ databases">
        <title>Annotation for the trematode Fasciolopsis buski.</title>
        <authorList>
            <person name="Choi Y.-J."/>
        </authorList>
    </citation>
    <scope>NUCLEOTIDE SEQUENCE</scope>
    <source>
        <strain evidence="10">HT</strain>
        <tissue evidence="10">Whole worm</tissue>
    </source>
</reference>
<evidence type="ECO:0000256" key="8">
    <source>
        <dbReference type="SAM" id="Phobius"/>
    </source>
</evidence>
<keyword evidence="7" id="KW-0325">Glycoprotein</keyword>
<dbReference type="PANTHER" id="PTHR42643:SF24">
    <property type="entry name" value="IONOTROPIC RECEPTOR 60A"/>
    <property type="match status" value="1"/>
</dbReference>
<organism evidence="10 11">
    <name type="scientific">Fasciolopsis buskii</name>
    <dbReference type="NCBI Taxonomy" id="27845"/>
    <lineage>
        <taxon>Eukaryota</taxon>
        <taxon>Metazoa</taxon>
        <taxon>Spiralia</taxon>
        <taxon>Lophotrochozoa</taxon>
        <taxon>Platyhelminthes</taxon>
        <taxon>Trematoda</taxon>
        <taxon>Digenea</taxon>
        <taxon>Plagiorchiida</taxon>
        <taxon>Echinostomata</taxon>
        <taxon>Echinostomatoidea</taxon>
        <taxon>Fasciolidae</taxon>
        <taxon>Fasciolopsis</taxon>
    </lineage>
</organism>
<proteinExistence type="predicted"/>
<feature type="domain" description="Ionotropic glutamate receptor C-terminal" evidence="9">
    <location>
        <begin position="413"/>
        <end position="633"/>
    </location>
</feature>
<keyword evidence="6" id="KW-0675">Receptor</keyword>
<comment type="subcellular location">
    <subcellularLocation>
        <location evidence="1">Cell membrane</location>
        <topology evidence="1">Multi-pass membrane protein</topology>
    </subcellularLocation>
</comment>
<evidence type="ECO:0000256" key="3">
    <source>
        <dbReference type="ARBA" id="ARBA00022692"/>
    </source>
</evidence>
<dbReference type="GO" id="GO:0005886">
    <property type="term" value="C:plasma membrane"/>
    <property type="evidence" value="ECO:0007669"/>
    <property type="project" value="UniProtKB-SubCell"/>
</dbReference>
<name>A0A8E0VJD5_9TREM</name>
<dbReference type="InterPro" id="IPR052192">
    <property type="entry name" value="Insect_Ionotropic_Sensory_Rcpt"/>
</dbReference>
<dbReference type="SUPFAM" id="SSF53850">
    <property type="entry name" value="Periplasmic binding protein-like II"/>
    <property type="match status" value="1"/>
</dbReference>
<protein>
    <recommendedName>
        <fullName evidence="9">Ionotropic glutamate receptor C-terminal domain-containing protein</fullName>
    </recommendedName>
</protein>
<evidence type="ECO:0000256" key="2">
    <source>
        <dbReference type="ARBA" id="ARBA00022475"/>
    </source>
</evidence>
<dbReference type="PANTHER" id="PTHR42643">
    <property type="entry name" value="IONOTROPIC RECEPTOR 20A-RELATED"/>
    <property type="match status" value="1"/>
</dbReference>
<evidence type="ECO:0000256" key="4">
    <source>
        <dbReference type="ARBA" id="ARBA00022989"/>
    </source>
</evidence>